<feature type="non-terminal residue" evidence="2">
    <location>
        <position position="1"/>
    </location>
</feature>
<dbReference type="AlphaFoldDB" id="A0A812WED6"/>
<feature type="region of interest" description="Disordered" evidence="1">
    <location>
        <begin position="126"/>
        <end position="151"/>
    </location>
</feature>
<evidence type="ECO:0000256" key="1">
    <source>
        <dbReference type="SAM" id="MobiDB-lite"/>
    </source>
</evidence>
<feature type="compositionally biased region" description="Pro residues" evidence="1">
    <location>
        <begin position="28"/>
        <end position="42"/>
    </location>
</feature>
<proteinExistence type="predicted"/>
<evidence type="ECO:0000313" key="2">
    <source>
        <dbReference type="EMBL" id="CAE7670200.1"/>
    </source>
</evidence>
<reference evidence="2" key="1">
    <citation type="submission" date="2021-02" db="EMBL/GenBank/DDBJ databases">
        <authorList>
            <person name="Dougan E. K."/>
            <person name="Rhodes N."/>
            <person name="Thang M."/>
            <person name="Chan C."/>
        </authorList>
    </citation>
    <scope>NUCLEOTIDE SEQUENCE</scope>
</reference>
<comment type="caution">
    <text evidence="2">The sequence shown here is derived from an EMBL/GenBank/DDBJ whole genome shotgun (WGS) entry which is preliminary data.</text>
</comment>
<feature type="region of interest" description="Disordered" evidence="1">
    <location>
        <begin position="1"/>
        <end position="44"/>
    </location>
</feature>
<dbReference type="Proteomes" id="UP000649617">
    <property type="component" value="Unassembled WGS sequence"/>
</dbReference>
<organism evidence="2 3">
    <name type="scientific">Symbiodinium pilosum</name>
    <name type="common">Dinoflagellate</name>
    <dbReference type="NCBI Taxonomy" id="2952"/>
    <lineage>
        <taxon>Eukaryota</taxon>
        <taxon>Sar</taxon>
        <taxon>Alveolata</taxon>
        <taxon>Dinophyceae</taxon>
        <taxon>Suessiales</taxon>
        <taxon>Symbiodiniaceae</taxon>
        <taxon>Symbiodinium</taxon>
    </lineage>
</organism>
<evidence type="ECO:0000313" key="3">
    <source>
        <dbReference type="Proteomes" id="UP000649617"/>
    </source>
</evidence>
<feature type="compositionally biased region" description="Basic and acidic residues" evidence="1">
    <location>
        <begin position="142"/>
        <end position="151"/>
    </location>
</feature>
<gene>
    <name evidence="2" type="ORF">SPIL2461_LOCUS18464</name>
</gene>
<keyword evidence="3" id="KW-1185">Reference proteome</keyword>
<feature type="non-terminal residue" evidence="2">
    <location>
        <position position="151"/>
    </location>
</feature>
<accession>A0A812WED6</accession>
<name>A0A812WED6_SYMPI</name>
<protein>
    <submittedName>
        <fullName evidence="2">Uncharacterized protein</fullName>
    </submittedName>
</protein>
<dbReference type="EMBL" id="CAJNIZ010043828">
    <property type="protein sequence ID" value="CAE7670200.1"/>
    <property type="molecule type" value="Genomic_DNA"/>
</dbReference>
<sequence length="151" mass="16109">AKRHYTAARKASALKAKQVKAGQRRPGPSAPLPVPMPAPATAPKPCQVNLPRASTVQSSAQCTSATPVYAPLVRTVSVPGTSVELYAAKRRAKSAYIPLRAWAFRAAAKPKTVAKNQQPAEPALTANEALVENSEPLPGRTGRREILVRQR</sequence>